<evidence type="ECO:0000313" key="2">
    <source>
        <dbReference type="EMBL" id="CAF4938130.1"/>
    </source>
</evidence>
<dbReference type="AlphaFoldDB" id="A0A8S3CTB3"/>
<protein>
    <submittedName>
        <fullName evidence="2">Uncharacterized protein</fullName>
    </submittedName>
</protein>
<dbReference type="EMBL" id="CAJOBI010184314">
    <property type="protein sequence ID" value="CAF4938130.1"/>
    <property type="molecule type" value="Genomic_DNA"/>
</dbReference>
<evidence type="ECO:0000313" key="3">
    <source>
        <dbReference type="Proteomes" id="UP000676336"/>
    </source>
</evidence>
<sequence length="40" mass="4572">MSRQLSSSNSETTNLLDNDLNHKQPRPIRPKPSSRNNPLQ</sequence>
<evidence type="ECO:0000256" key="1">
    <source>
        <dbReference type="SAM" id="MobiDB-lite"/>
    </source>
</evidence>
<feature type="non-terminal residue" evidence="2">
    <location>
        <position position="40"/>
    </location>
</feature>
<feature type="compositionally biased region" description="Low complexity" evidence="1">
    <location>
        <begin position="1"/>
        <end position="16"/>
    </location>
</feature>
<feature type="region of interest" description="Disordered" evidence="1">
    <location>
        <begin position="1"/>
        <end position="40"/>
    </location>
</feature>
<organism evidence="2 3">
    <name type="scientific">Rotaria magnacalcarata</name>
    <dbReference type="NCBI Taxonomy" id="392030"/>
    <lineage>
        <taxon>Eukaryota</taxon>
        <taxon>Metazoa</taxon>
        <taxon>Spiralia</taxon>
        <taxon>Gnathifera</taxon>
        <taxon>Rotifera</taxon>
        <taxon>Eurotatoria</taxon>
        <taxon>Bdelloidea</taxon>
        <taxon>Philodinida</taxon>
        <taxon>Philodinidae</taxon>
        <taxon>Rotaria</taxon>
    </lineage>
</organism>
<comment type="caution">
    <text evidence="2">The sequence shown here is derived from an EMBL/GenBank/DDBJ whole genome shotgun (WGS) entry which is preliminary data.</text>
</comment>
<reference evidence="2" key="1">
    <citation type="submission" date="2021-02" db="EMBL/GenBank/DDBJ databases">
        <authorList>
            <person name="Nowell W R."/>
        </authorList>
    </citation>
    <scope>NUCLEOTIDE SEQUENCE</scope>
</reference>
<gene>
    <name evidence="2" type="ORF">SMN809_LOCUS53508</name>
</gene>
<dbReference type="Proteomes" id="UP000676336">
    <property type="component" value="Unassembled WGS sequence"/>
</dbReference>
<name>A0A8S3CTB3_9BILA</name>
<accession>A0A8S3CTB3</accession>
<proteinExistence type="predicted"/>